<accession>A0A6A6X6N6</accession>
<organism evidence="2 3">
    <name type="scientific">Melanomma pulvis-pyrius CBS 109.77</name>
    <dbReference type="NCBI Taxonomy" id="1314802"/>
    <lineage>
        <taxon>Eukaryota</taxon>
        <taxon>Fungi</taxon>
        <taxon>Dikarya</taxon>
        <taxon>Ascomycota</taxon>
        <taxon>Pezizomycotina</taxon>
        <taxon>Dothideomycetes</taxon>
        <taxon>Pleosporomycetidae</taxon>
        <taxon>Pleosporales</taxon>
        <taxon>Melanommataceae</taxon>
        <taxon>Melanomma</taxon>
    </lineage>
</organism>
<dbReference type="Proteomes" id="UP000799757">
    <property type="component" value="Unassembled WGS sequence"/>
</dbReference>
<feature type="non-terminal residue" evidence="2">
    <location>
        <position position="1"/>
    </location>
</feature>
<feature type="region of interest" description="Disordered" evidence="1">
    <location>
        <begin position="39"/>
        <end position="66"/>
    </location>
</feature>
<sequence length="276" mass="29503">SLEGARIAARLVWPWSPWTRRLQGQPSARSPTQRCIATPTLRCSPSPPLRTPPSSSSLSSSSRSCHRSASSPATGCLRLCLSCRSGCKPQPVVCRHGKAEACPWPFTRPAIFTPLLSSQATPILATRAPPCSSDGLMRERSAAWRCCALSSAHPEPRAPQPVWAPRGVCARRARSPPVHPPSSLPPGLCGCWNRSVARLCTPPAMPVGSSFSRFSSIVRALPSEPPSPCHWRVPVPHPMPPSVKGPAAAASHLPLPRCHRQCCSSPVPPPSLPLCH</sequence>
<name>A0A6A6X6N6_9PLEO</name>
<keyword evidence="3" id="KW-1185">Reference proteome</keyword>
<proteinExistence type="predicted"/>
<protein>
    <submittedName>
        <fullName evidence="2">Uncharacterized protein</fullName>
    </submittedName>
</protein>
<reference evidence="2" key="1">
    <citation type="journal article" date="2020" name="Stud. Mycol.">
        <title>101 Dothideomycetes genomes: a test case for predicting lifestyles and emergence of pathogens.</title>
        <authorList>
            <person name="Haridas S."/>
            <person name="Albert R."/>
            <person name="Binder M."/>
            <person name="Bloem J."/>
            <person name="Labutti K."/>
            <person name="Salamov A."/>
            <person name="Andreopoulos B."/>
            <person name="Baker S."/>
            <person name="Barry K."/>
            <person name="Bills G."/>
            <person name="Bluhm B."/>
            <person name="Cannon C."/>
            <person name="Castanera R."/>
            <person name="Culley D."/>
            <person name="Daum C."/>
            <person name="Ezra D."/>
            <person name="Gonzalez J."/>
            <person name="Henrissat B."/>
            <person name="Kuo A."/>
            <person name="Liang C."/>
            <person name="Lipzen A."/>
            <person name="Lutzoni F."/>
            <person name="Magnuson J."/>
            <person name="Mondo S."/>
            <person name="Nolan M."/>
            <person name="Ohm R."/>
            <person name="Pangilinan J."/>
            <person name="Park H.-J."/>
            <person name="Ramirez L."/>
            <person name="Alfaro M."/>
            <person name="Sun H."/>
            <person name="Tritt A."/>
            <person name="Yoshinaga Y."/>
            <person name="Zwiers L.-H."/>
            <person name="Turgeon B."/>
            <person name="Goodwin S."/>
            <person name="Spatafora J."/>
            <person name="Crous P."/>
            <person name="Grigoriev I."/>
        </authorList>
    </citation>
    <scope>NUCLEOTIDE SEQUENCE</scope>
    <source>
        <strain evidence="2">CBS 109.77</strain>
    </source>
</reference>
<gene>
    <name evidence="2" type="ORF">K505DRAFT_64281</name>
</gene>
<feature type="compositionally biased region" description="Low complexity" evidence="1">
    <location>
        <begin position="52"/>
        <end position="66"/>
    </location>
</feature>
<evidence type="ECO:0000313" key="3">
    <source>
        <dbReference type="Proteomes" id="UP000799757"/>
    </source>
</evidence>
<dbReference type="EMBL" id="MU002012">
    <property type="protein sequence ID" value="KAF2791587.1"/>
    <property type="molecule type" value="Genomic_DNA"/>
</dbReference>
<dbReference type="AlphaFoldDB" id="A0A6A6X6N6"/>
<evidence type="ECO:0000313" key="2">
    <source>
        <dbReference type="EMBL" id="KAF2791587.1"/>
    </source>
</evidence>
<evidence type="ECO:0000256" key="1">
    <source>
        <dbReference type="SAM" id="MobiDB-lite"/>
    </source>
</evidence>